<feature type="transmembrane region" description="Helical" evidence="2">
    <location>
        <begin position="261"/>
        <end position="287"/>
    </location>
</feature>
<sequence length="351" mass="38765">MASLAPALAPPPVVGPLPTGFGLGQGREVTKPTMANPACSDVPLLPLPVGLSPCSSRRINVVLTRRPFLLLPPCSSSRSTPPPRQAPPARSQGMEQDGCRIQDLTVDGRQRWRDPSSSDRHCHSQDRQGHDAMFKVRPSRTLGLPHAAVRGRHDSARRWCGGWSHFRLGRRLAEQLLDWNRFLVGRGVVRVARCSPRPPVLANAHLAGLVLSPTARRHPPSFALRPPGTKSSRHPRPHGNRHSLCTYYLRRTLSTNLLPRFVLPLLCLFFCCLLLSSCWVVFCTLVAGSTNISNRAWAMFGGRKQGALCGGRVQGRNDEQIGLEHFFWGGARTQEHHMWGGGSKKVERCEP</sequence>
<gene>
    <name evidence="3" type="ORF">FB45DRAFT_941594</name>
</gene>
<feature type="region of interest" description="Disordered" evidence="1">
    <location>
        <begin position="72"/>
        <end position="98"/>
    </location>
</feature>
<keyword evidence="4" id="KW-1185">Reference proteome</keyword>
<reference evidence="3" key="1">
    <citation type="submission" date="2023-03" db="EMBL/GenBank/DDBJ databases">
        <title>Massive genome expansion in bonnet fungi (Mycena s.s.) driven by repeated elements and novel gene families across ecological guilds.</title>
        <authorList>
            <consortium name="Lawrence Berkeley National Laboratory"/>
            <person name="Harder C.B."/>
            <person name="Miyauchi S."/>
            <person name="Viragh M."/>
            <person name="Kuo A."/>
            <person name="Thoen E."/>
            <person name="Andreopoulos B."/>
            <person name="Lu D."/>
            <person name="Skrede I."/>
            <person name="Drula E."/>
            <person name="Henrissat B."/>
            <person name="Morin E."/>
            <person name="Kohler A."/>
            <person name="Barry K."/>
            <person name="LaButti K."/>
            <person name="Morin E."/>
            <person name="Salamov A."/>
            <person name="Lipzen A."/>
            <person name="Mereny Z."/>
            <person name="Hegedus B."/>
            <person name="Baldrian P."/>
            <person name="Stursova M."/>
            <person name="Weitz H."/>
            <person name="Taylor A."/>
            <person name="Grigoriev I.V."/>
            <person name="Nagy L.G."/>
            <person name="Martin F."/>
            <person name="Kauserud H."/>
        </authorList>
    </citation>
    <scope>NUCLEOTIDE SEQUENCE</scope>
    <source>
        <strain evidence="3">9284</strain>
    </source>
</reference>
<evidence type="ECO:0000256" key="1">
    <source>
        <dbReference type="SAM" id="MobiDB-lite"/>
    </source>
</evidence>
<dbReference type="EMBL" id="JARKIF010000034">
    <property type="protein sequence ID" value="KAJ7610774.1"/>
    <property type="molecule type" value="Genomic_DNA"/>
</dbReference>
<dbReference type="Proteomes" id="UP001221142">
    <property type="component" value="Unassembled WGS sequence"/>
</dbReference>
<feature type="region of interest" description="Disordered" evidence="1">
    <location>
        <begin position="110"/>
        <end position="129"/>
    </location>
</feature>
<proteinExistence type="predicted"/>
<evidence type="ECO:0000313" key="4">
    <source>
        <dbReference type="Proteomes" id="UP001221142"/>
    </source>
</evidence>
<feature type="region of interest" description="Disordered" evidence="1">
    <location>
        <begin position="217"/>
        <end position="239"/>
    </location>
</feature>
<keyword evidence="2" id="KW-0812">Transmembrane</keyword>
<protein>
    <submittedName>
        <fullName evidence="3">Uncharacterized protein</fullName>
    </submittedName>
</protein>
<organism evidence="3 4">
    <name type="scientific">Roridomyces roridus</name>
    <dbReference type="NCBI Taxonomy" id="1738132"/>
    <lineage>
        <taxon>Eukaryota</taxon>
        <taxon>Fungi</taxon>
        <taxon>Dikarya</taxon>
        <taxon>Basidiomycota</taxon>
        <taxon>Agaricomycotina</taxon>
        <taxon>Agaricomycetes</taxon>
        <taxon>Agaricomycetidae</taxon>
        <taxon>Agaricales</taxon>
        <taxon>Marasmiineae</taxon>
        <taxon>Mycenaceae</taxon>
        <taxon>Roridomyces</taxon>
    </lineage>
</organism>
<comment type="caution">
    <text evidence="3">The sequence shown here is derived from an EMBL/GenBank/DDBJ whole genome shotgun (WGS) entry which is preliminary data.</text>
</comment>
<keyword evidence="2" id="KW-1133">Transmembrane helix</keyword>
<keyword evidence="2" id="KW-0472">Membrane</keyword>
<name>A0AAD7FBS3_9AGAR</name>
<evidence type="ECO:0000256" key="2">
    <source>
        <dbReference type="SAM" id="Phobius"/>
    </source>
</evidence>
<dbReference type="AlphaFoldDB" id="A0AAD7FBS3"/>
<accession>A0AAD7FBS3</accession>
<evidence type="ECO:0000313" key="3">
    <source>
        <dbReference type="EMBL" id="KAJ7610774.1"/>
    </source>
</evidence>